<evidence type="ECO:0000256" key="1">
    <source>
        <dbReference type="SAM" id="MobiDB-lite"/>
    </source>
</evidence>
<reference evidence="2" key="1">
    <citation type="submission" date="2024-04" db="EMBL/GenBank/DDBJ databases">
        <authorList>
            <consortium name="Molecular Ecology Group"/>
        </authorList>
    </citation>
    <scope>NUCLEOTIDE SEQUENCE</scope>
</reference>
<dbReference type="AlphaFoldDB" id="A0AAV2P5Y2"/>
<gene>
    <name evidence="2" type="ORF">LPLAT_LOCUS13235</name>
</gene>
<proteinExistence type="predicted"/>
<evidence type="ECO:0000313" key="3">
    <source>
        <dbReference type="Proteomes" id="UP001497644"/>
    </source>
</evidence>
<organism evidence="2 3">
    <name type="scientific">Lasius platythorax</name>
    <dbReference type="NCBI Taxonomy" id="488582"/>
    <lineage>
        <taxon>Eukaryota</taxon>
        <taxon>Metazoa</taxon>
        <taxon>Ecdysozoa</taxon>
        <taxon>Arthropoda</taxon>
        <taxon>Hexapoda</taxon>
        <taxon>Insecta</taxon>
        <taxon>Pterygota</taxon>
        <taxon>Neoptera</taxon>
        <taxon>Endopterygota</taxon>
        <taxon>Hymenoptera</taxon>
        <taxon>Apocrita</taxon>
        <taxon>Aculeata</taxon>
        <taxon>Formicoidea</taxon>
        <taxon>Formicidae</taxon>
        <taxon>Formicinae</taxon>
        <taxon>Lasius</taxon>
        <taxon>Lasius</taxon>
    </lineage>
</organism>
<feature type="compositionally biased region" description="Basic and acidic residues" evidence="1">
    <location>
        <begin position="106"/>
        <end position="116"/>
    </location>
</feature>
<dbReference type="EMBL" id="OZ034831">
    <property type="protein sequence ID" value="CAL1688107.1"/>
    <property type="molecule type" value="Genomic_DNA"/>
</dbReference>
<feature type="region of interest" description="Disordered" evidence="1">
    <location>
        <begin position="76"/>
        <end position="116"/>
    </location>
</feature>
<dbReference type="Proteomes" id="UP001497644">
    <property type="component" value="Chromosome 8"/>
</dbReference>
<evidence type="ECO:0000313" key="2">
    <source>
        <dbReference type="EMBL" id="CAL1688107.1"/>
    </source>
</evidence>
<name>A0AAV2P5Y2_9HYME</name>
<keyword evidence="3" id="KW-1185">Reference proteome</keyword>
<accession>A0AAV2P5Y2</accession>
<protein>
    <submittedName>
        <fullName evidence="2">Uncharacterized protein</fullName>
    </submittedName>
</protein>
<sequence>MTWRDVLLRPEAGTRKNFSAGRGGGYIVRPRRFLARFRENQFLVDARERREFILPNPPASGVFDDSSRRLKNLREINRGGSENVEPRRTLRPAGSTSEAILPAIGERNDKSPSSDQMVIHDAKSRAEWIANCEKPRR</sequence>